<keyword evidence="2 7" id="KW-0472">Membrane</keyword>
<dbReference type="GO" id="GO:0098609">
    <property type="term" value="P:cell-cell adhesion"/>
    <property type="evidence" value="ECO:0007669"/>
    <property type="project" value="TreeGrafter"/>
</dbReference>
<evidence type="ECO:0000313" key="12">
    <source>
        <dbReference type="WBParaSite" id="SRDH1_98490.1"/>
    </source>
</evidence>
<dbReference type="SMART" id="SM00060">
    <property type="entry name" value="FN3"/>
    <property type="match status" value="1"/>
</dbReference>
<reference evidence="12 13" key="2">
    <citation type="submission" date="2023-11" db="UniProtKB">
        <authorList>
            <consortium name="WormBaseParasite"/>
        </authorList>
    </citation>
    <scope>IDENTIFICATION</scope>
</reference>
<comment type="subcellular location">
    <subcellularLocation>
        <location evidence="1">Membrane</location>
        <topology evidence="1">Single-pass type I membrane protein</topology>
    </subcellularLocation>
</comment>
<keyword evidence="5" id="KW-0393">Immunoglobulin domain</keyword>
<keyword evidence="11" id="KW-1185">Reference proteome</keyword>
<feature type="compositionally biased region" description="Low complexity" evidence="6">
    <location>
        <begin position="452"/>
        <end position="478"/>
    </location>
</feature>
<dbReference type="InterPro" id="IPR003598">
    <property type="entry name" value="Ig_sub2"/>
</dbReference>
<evidence type="ECO:0000256" key="4">
    <source>
        <dbReference type="ARBA" id="ARBA00023180"/>
    </source>
</evidence>
<feature type="chain" id="PRO_5044704802" evidence="8">
    <location>
        <begin position="24"/>
        <end position="1528"/>
    </location>
</feature>
<evidence type="ECO:0000259" key="10">
    <source>
        <dbReference type="PROSITE" id="PS50853"/>
    </source>
</evidence>
<accession>A0AA85GIP2</accession>
<dbReference type="PROSITE" id="PS50853">
    <property type="entry name" value="FN3"/>
    <property type="match status" value="1"/>
</dbReference>
<name>A0AA85GIP2_9TREM</name>
<keyword evidence="3" id="KW-1015">Disulfide bond</keyword>
<dbReference type="Gene3D" id="2.60.40.10">
    <property type="entry name" value="Immunoglobulins"/>
    <property type="match status" value="7"/>
</dbReference>
<dbReference type="WBParaSite" id="SRDH1_98490.2">
    <property type="protein sequence ID" value="SRDH1_98490.2"/>
    <property type="gene ID" value="SRDH1_98490"/>
</dbReference>
<dbReference type="SMART" id="SM00409">
    <property type="entry name" value="IG"/>
    <property type="match status" value="4"/>
</dbReference>
<keyword evidence="8" id="KW-0732">Signal</keyword>
<evidence type="ECO:0000313" key="11">
    <source>
        <dbReference type="Proteomes" id="UP000050792"/>
    </source>
</evidence>
<dbReference type="InterPro" id="IPR051275">
    <property type="entry name" value="Cell_adhesion_signaling"/>
</dbReference>
<evidence type="ECO:0000259" key="9">
    <source>
        <dbReference type="PROSITE" id="PS50835"/>
    </source>
</evidence>
<dbReference type="SUPFAM" id="SSF49265">
    <property type="entry name" value="Fibronectin type III"/>
    <property type="match status" value="1"/>
</dbReference>
<reference evidence="11" key="1">
    <citation type="submission" date="2022-06" db="EMBL/GenBank/DDBJ databases">
        <authorList>
            <person name="Berger JAMES D."/>
            <person name="Berger JAMES D."/>
        </authorList>
    </citation>
    <scope>NUCLEOTIDE SEQUENCE [LARGE SCALE GENOMIC DNA]</scope>
</reference>
<dbReference type="InterPro" id="IPR003599">
    <property type="entry name" value="Ig_sub"/>
</dbReference>
<evidence type="ECO:0000256" key="8">
    <source>
        <dbReference type="SAM" id="SignalP"/>
    </source>
</evidence>
<dbReference type="GO" id="GO:0005911">
    <property type="term" value="C:cell-cell junction"/>
    <property type="evidence" value="ECO:0007669"/>
    <property type="project" value="TreeGrafter"/>
</dbReference>
<feature type="domain" description="Ig-like" evidence="9">
    <location>
        <begin position="567"/>
        <end position="670"/>
    </location>
</feature>
<feature type="transmembrane region" description="Helical" evidence="7">
    <location>
        <begin position="1318"/>
        <end position="1339"/>
    </location>
</feature>
<keyword evidence="4" id="KW-0325">Glycoprotein</keyword>
<protein>
    <submittedName>
        <fullName evidence="12 13">Uncharacterized protein</fullName>
    </submittedName>
</protein>
<dbReference type="InterPro" id="IPR007110">
    <property type="entry name" value="Ig-like_dom"/>
</dbReference>
<feature type="signal peptide" evidence="8">
    <location>
        <begin position="1"/>
        <end position="23"/>
    </location>
</feature>
<dbReference type="SMART" id="SM00408">
    <property type="entry name" value="IGc2"/>
    <property type="match status" value="3"/>
</dbReference>
<dbReference type="GO" id="GO:0050839">
    <property type="term" value="F:cell adhesion molecule binding"/>
    <property type="evidence" value="ECO:0007669"/>
    <property type="project" value="TreeGrafter"/>
</dbReference>
<dbReference type="CDD" id="cd00096">
    <property type="entry name" value="Ig"/>
    <property type="match status" value="1"/>
</dbReference>
<feature type="domain" description="Fibronectin type-III" evidence="10">
    <location>
        <begin position="1001"/>
        <end position="1105"/>
    </location>
</feature>
<evidence type="ECO:0000256" key="3">
    <source>
        <dbReference type="ARBA" id="ARBA00023157"/>
    </source>
</evidence>
<dbReference type="PROSITE" id="PS50835">
    <property type="entry name" value="IG_LIKE"/>
    <property type="match status" value="5"/>
</dbReference>
<dbReference type="InterPro" id="IPR013783">
    <property type="entry name" value="Ig-like_fold"/>
</dbReference>
<proteinExistence type="predicted"/>
<dbReference type="CDD" id="cd00063">
    <property type="entry name" value="FN3"/>
    <property type="match status" value="1"/>
</dbReference>
<dbReference type="WBParaSite" id="SRDH1_98490.1">
    <property type="protein sequence ID" value="SRDH1_98490.1"/>
    <property type="gene ID" value="SRDH1_98490"/>
</dbReference>
<dbReference type="InterPro" id="IPR036116">
    <property type="entry name" value="FN3_sf"/>
</dbReference>
<dbReference type="Proteomes" id="UP000050792">
    <property type="component" value="Unassembled WGS sequence"/>
</dbReference>
<sequence>MDQIIWIMWISLLLYTDENYTDADKLIQSSLTTSYIMKNVQYSIYNQTVIQGEQITLHCIPDLNTNFIIWYFTPMVTMGNDNSFKGLSMSNRNDSSMNETITETIELAVCKPTVTCKEQYHLVNLQVQSNGILTITNIQSYHSGNYQCAMLAGVKTITMNRYLIVQAPPSKPSITVNTHSTAEKLFKLSKESNNDTYIIEGEYLDLICQSEKGLPSPEIVWSFLGAENTTITSMKLEASQDINYNIHDSLQRSENTRSSVYFPTIVPYGNTSSHFRLKVSRSHDGMRIVCKAVNRIGSSISEPYVISVRYAPEILQFPDEPWIVLYEEPSTTVCHAVGNPKPTIYWIDQYGKRISKTEQLNSAILNKEVIFNDELGRFSKNNWRINVTCYANNLMGSIEKSLIIEYYFAPIIKTHDIIYAYNNESIQLTCDAISNPPPINIFWYRRSNKISSSSSTSSSSKSSSSSSSPSSQSSSSPSNLINMNHIHHSDLFQSISSISKYSTNYNLTNDHFYWFSPILKINSITIDDNGIYVCVVENRIQLKDQKSFIYRRESETRLLVYYPPGKPTIQKISNQQIDENITVILQCILNDKLPGLPIPSIEWLWSRKSCKTTIKSKSNELMTPIPYKSKFSEYKDQLVINLTNTFMDGLYYCLVQNDNGNTLSDPVSITVQEEPQIIEQPNIDNVLNPSFNSIHKPYLRCVAYGKPAPQINWFHDNSIIRTTSTTMNSITLGTLNDIHCSWRKILTTIKCIEFDTGSYTWETTSQLIWGYNQSFNHNLYTECHSYHLMNEGSYTCQAINNFGYDYSNPVHIILKYPPTLLHQSIIKQTINTKKNSQKSINFFSNSIINKLTCIFKSYPIPKQIIWYYINTYQYYNTIYNNYLSNISLFIKQKLCNQHVLHHQFIKILSIYNKTNNRFSNHGNNKTNDNYYIQLLTGYKAKLALLDYININMTYYNSLYLTHLIINQLKSIKFGIYLTLIINDEGCQQCIILLQNYSTPETPKDIEIKEITWNKLTLSWIPGFDGGYEQTIVIEFLKVFNKDQLTLVNNLPKSLFINHVPRLPIYQQCQISGLTPNTVYTFVIYGKNYLGHGKLSKEYTITTKEFIFPKLNINYHHNNLIHLNFSHSNQSKFYCLKTEFFKKNTKNWSTAIDTCQIHQKNQFLFTKNNNNSNHFNVTIATIPFMNNNGGIIIDNQLKLLNNDIKINQSIIQYNLSLQQIQANSDDPNSLKIMKIIKDHRKRSLVLQNLTQNDIVSNQSIHDDHNNHHQSSIGVKFHKDHNLTYRIWICLRNQTRICHQEKLFFENSIVNSNLWTGKSIFIWITIIILIVTLCICIIFIIHYMKRHQSNDLPSVSLIHEKDKFSIQSNHNLLINMNQLNGSLPQSNQNILTTASNEVDMKLSTSNLTISESNYSTSSTILPITYDITTNNNHIPTILSFQSDMPNSIMKSSTIEFTPTLYEYKPTSISYYPNLINNQYNITSTCSLIPLHNNNSSNNNTDGLLSIPKCIVDTSSIIIIPANTIDFQCTN</sequence>
<evidence type="ECO:0000256" key="1">
    <source>
        <dbReference type="ARBA" id="ARBA00004479"/>
    </source>
</evidence>
<feature type="domain" description="Ig-like" evidence="9">
    <location>
        <begin position="410"/>
        <end position="549"/>
    </location>
</feature>
<evidence type="ECO:0000256" key="7">
    <source>
        <dbReference type="SAM" id="Phobius"/>
    </source>
</evidence>
<dbReference type="GO" id="GO:0005886">
    <property type="term" value="C:plasma membrane"/>
    <property type="evidence" value="ECO:0007669"/>
    <property type="project" value="TreeGrafter"/>
</dbReference>
<feature type="domain" description="Ig-like" evidence="9">
    <location>
        <begin position="675"/>
        <end position="801"/>
    </location>
</feature>
<evidence type="ECO:0000256" key="2">
    <source>
        <dbReference type="ARBA" id="ARBA00023136"/>
    </source>
</evidence>
<organism evidence="11 12">
    <name type="scientific">Schistosoma rodhaini</name>
    <dbReference type="NCBI Taxonomy" id="6188"/>
    <lineage>
        <taxon>Eukaryota</taxon>
        <taxon>Metazoa</taxon>
        <taxon>Spiralia</taxon>
        <taxon>Lophotrochozoa</taxon>
        <taxon>Platyhelminthes</taxon>
        <taxon>Trematoda</taxon>
        <taxon>Digenea</taxon>
        <taxon>Strigeidida</taxon>
        <taxon>Schistosomatoidea</taxon>
        <taxon>Schistosomatidae</taxon>
        <taxon>Schistosoma</taxon>
    </lineage>
</organism>
<dbReference type="InterPro" id="IPR036179">
    <property type="entry name" value="Ig-like_dom_sf"/>
</dbReference>
<dbReference type="PANTHER" id="PTHR11640">
    <property type="entry name" value="NEPHRIN"/>
    <property type="match status" value="1"/>
</dbReference>
<evidence type="ECO:0000313" key="13">
    <source>
        <dbReference type="WBParaSite" id="SRDH1_98490.2"/>
    </source>
</evidence>
<keyword evidence="7" id="KW-1133">Transmembrane helix</keyword>
<dbReference type="InterPro" id="IPR003961">
    <property type="entry name" value="FN3_dom"/>
</dbReference>
<feature type="domain" description="Ig-like" evidence="9">
    <location>
        <begin position="172"/>
        <end position="307"/>
    </location>
</feature>
<dbReference type="Pfam" id="PF00041">
    <property type="entry name" value="fn3"/>
    <property type="match status" value="1"/>
</dbReference>
<dbReference type="SUPFAM" id="SSF48726">
    <property type="entry name" value="Immunoglobulin"/>
    <property type="match status" value="5"/>
</dbReference>
<evidence type="ECO:0000256" key="5">
    <source>
        <dbReference type="ARBA" id="ARBA00023319"/>
    </source>
</evidence>
<evidence type="ECO:0000256" key="6">
    <source>
        <dbReference type="SAM" id="MobiDB-lite"/>
    </source>
</evidence>
<keyword evidence="7" id="KW-0812">Transmembrane</keyword>
<feature type="region of interest" description="Disordered" evidence="6">
    <location>
        <begin position="452"/>
        <end position="479"/>
    </location>
</feature>
<feature type="domain" description="Ig-like" evidence="9">
    <location>
        <begin position="38"/>
        <end position="158"/>
    </location>
</feature>